<keyword evidence="3" id="KW-1185">Reference proteome</keyword>
<proteinExistence type="predicted"/>
<dbReference type="Proteomes" id="UP000500938">
    <property type="component" value="Chromosome"/>
</dbReference>
<sequence length="234" mass="26265">MRLPARRSLRFALLAAVVGASLAFTPFAARRGPGRLAIARVQYEGGGDWYANPSSLPNLIRAIAERTALPIERAEAKVTFTDSSLFDFPFLHITGHGEMKLSEIEVKRLREYLTRGGFLHVDDNYGLDDSFRREIKRVFPDRPLVDVPHSHPIYHLVYDFENGPPKVHEHDGKPAKGMGIFIGNRLAVYYTYSADLGNGWEDVGTYPDPPLLHEQAIRMGVNLFTYAVTSRVTP</sequence>
<dbReference type="Gene3D" id="3.40.50.12140">
    <property type="entry name" value="Domain of unknown function DUF4159"/>
    <property type="match status" value="1"/>
</dbReference>
<reference evidence="2 3" key="1">
    <citation type="submission" date="2020-05" db="EMBL/GenBank/DDBJ databases">
        <title>Complete genome sequence of Gemmatimonas greenlandica TET16.</title>
        <authorList>
            <person name="Zeng Y."/>
        </authorList>
    </citation>
    <scope>NUCLEOTIDE SEQUENCE [LARGE SCALE GENOMIC DNA]</scope>
    <source>
        <strain evidence="2 3">TET16</strain>
    </source>
</reference>
<evidence type="ECO:0000259" key="1">
    <source>
        <dbReference type="Pfam" id="PF13709"/>
    </source>
</evidence>
<name>A0A6M4IP02_9BACT</name>
<dbReference type="InterPro" id="IPR025297">
    <property type="entry name" value="DUF4159"/>
</dbReference>
<accession>A0A6M4IP02</accession>
<dbReference type="AlphaFoldDB" id="A0A6M4IP02"/>
<dbReference type="EMBL" id="CP053085">
    <property type="protein sequence ID" value="QJR35469.1"/>
    <property type="molecule type" value="Genomic_DNA"/>
</dbReference>
<organism evidence="2 3">
    <name type="scientific">Gemmatimonas groenlandica</name>
    <dbReference type="NCBI Taxonomy" id="2732249"/>
    <lineage>
        <taxon>Bacteria</taxon>
        <taxon>Pseudomonadati</taxon>
        <taxon>Gemmatimonadota</taxon>
        <taxon>Gemmatimonadia</taxon>
        <taxon>Gemmatimonadales</taxon>
        <taxon>Gemmatimonadaceae</taxon>
        <taxon>Gemmatimonas</taxon>
    </lineage>
</organism>
<dbReference type="RefSeq" id="WP_171224899.1">
    <property type="nucleotide sequence ID" value="NZ_CP053085.1"/>
</dbReference>
<protein>
    <submittedName>
        <fullName evidence="2">DUF4159 domain-containing protein</fullName>
    </submittedName>
</protein>
<evidence type="ECO:0000313" key="3">
    <source>
        <dbReference type="Proteomes" id="UP000500938"/>
    </source>
</evidence>
<gene>
    <name evidence="2" type="ORF">HKW67_08095</name>
</gene>
<dbReference type="KEGG" id="ggr:HKW67_08095"/>
<evidence type="ECO:0000313" key="2">
    <source>
        <dbReference type="EMBL" id="QJR35469.1"/>
    </source>
</evidence>
<feature type="domain" description="DUF4159" evidence="1">
    <location>
        <begin position="38"/>
        <end position="227"/>
    </location>
</feature>
<dbReference type="Pfam" id="PF13709">
    <property type="entry name" value="DUF4159"/>
    <property type="match status" value="1"/>
</dbReference>